<dbReference type="PANTHER" id="PTHR30290">
    <property type="entry name" value="PERIPLASMIC BINDING COMPONENT OF ABC TRANSPORTER"/>
    <property type="match status" value="1"/>
</dbReference>
<proteinExistence type="inferred from homology"/>
<evidence type="ECO:0000256" key="3">
    <source>
        <dbReference type="ARBA" id="ARBA00022729"/>
    </source>
</evidence>
<dbReference type="PANTHER" id="PTHR30290:SF9">
    <property type="entry name" value="OLIGOPEPTIDE-BINDING PROTEIN APPA"/>
    <property type="match status" value="1"/>
</dbReference>
<dbReference type="RefSeq" id="WP_040104985.1">
    <property type="nucleotide sequence ID" value="NZ_JABEVU030000001.1"/>
</dbReference>
<dbReference type="InterPro" id="IPR000914">
    <property type="entry name" value="SBP_5_dom"/>
</dbReference>
<keyword evidence="3 5" id="KW-0732">Signal</keyword>
<organism evidence="7 9">
    <name type="scientific">Salinicoccus roseus</name>
    <dbReference type="NCBI Taxonomy" id="45670"/>
    <lineage>
        <taxon>Bacteria</taxon>
        <taxon>Bacillati</taxon>
        <taxon>Bacillota</taxon>
        <taxon>Bacilli</taxon>
        <taxon>Bacillales</taxon>
        <taxon>Staphylococcaceae</taxon>
        <taxon>Salinicoccus</taxon>
    </lineage>
</organism>
<dbReference type="Gene3D" id="3.10.105.10">
    <property type="entry name" value="Dipeptide-binding Protein, Domain 3"/>
    <property type="match status" value="1"/>
</dbReference>
<dbReference type="OrthoDB" id="9796817at2"/>
<evidence type="ECO:0000259" key="6">
    <source>
        <dbReference type="Pfam" id="PF00496"/>
    </source>
</evidence>
<evidence type="ECO:0000313" key="7">
    <source>
        <dbReference type="EMBL" id="KIH71521.1"/>
    </source>
</evidence>
<dbReference type="SUPFAM" id="SSF53850">
    <property type="entry name" value="Periplasmic binding protein-like II"/>
    <property type="match status" value="1"/>
</dbReference>
<dbReference type="InterPro" id="IPR039424">
    <property type="entry name" value="SBP_5"/>
</dbReference>
<dbReference type="InterPro" id="IPR030678">
    <property type="entry name" value="Peptide/Ni-bd"/>
</dbReference>
<feature type="chain" id="PRO_5002149931" evidence="5">
    <location>
        <begin position="23"/>
        <end position="618"/>
    </location>
</feature>
<dbReference type="EMBL" id="JXII01000002">
    <property type="protein sequence ID" value="KIH71521.1"/>
    <property type="molecule type" value="Genomic_DNA"/>
</dbReference>
<dbReference type="GeneID" id="77844363"/>
<keyword evidence="10" id="KW-1185">Reference proteome</keyword>
<feature type="compositionally biased region" description="Acidic residues" evidence="4">
    <location>
        <begin position="31"/>
        <end position="56"/>
    </location>
</feature>
<protein>
    <submittedName>
        <fullName evidence="7 8">ABC transporter substrate-binding protein</fullName>
    </submittedName>
</protein>
<dbReference type="Pfam" id="PF00496">
    <property type="entry name" value="SBP_bac_5"/>
    <property type="match status" value="1"/>
</dbReference>
<reference evidence="8" key="3">
    <citation type="submission" date="2020-04" db="EMBL/GenBank/DDBJ databases">
        <authorList>
            <person name="Tanveer F."/>
            <person name="Xie Y."/>
            <person name="Shinwari Z.K."/>
        </authorList>
    </citation>
    <scope>NUCLEOTIDE SEQUENCE</scope>
    <source>
        <strain evidence="8">MOSEL-ME25</strain>
    </source>
</reference>
<accession>A0A0C2HPT1</accession>
<evidence type="ECO:0000313" key="8">
    <source>
        <dbReference type="EMBL" id="MDB0579599.1"/>
    </source>
</evidence>
<dbReference type="EMBL" id="JABEVU030000001">
    <property type="protein sequence ID" value="MDB0579599.1"/>
    <property type="molecule type" value="Genomic_DNA"/>
</dbReference>
<dbReference type="PROSITE" id="PS51257">
    <property type="entry name" value="PROKAR_LIPOPROTEIN"/>
    <property type="match status" value="1"/>
</dbReference>
<dbReference type="PIRSF" id="PIRSF002741">
    <property type="entry name" value="MppA"/>
    <property type="match status" value="1"/>
</dbReference>
<name>A0A0C2HPT1_9STAP</name>
<dbReference type="GO" id="GO:0042597">
    <property type="term" value="C:periplasmic space"/>
    <property type="evidence" value="ECO:0007669"/>
    <property type="project" value="UniProtKB-ARBA"/>
</dbReference>
<dbReference type="Proteomes" id="UP000031546">
    <property type="component" value="Unassembled WGS sequence"/>
</dbReference>
<dbReference type="CDD" id="cd08510">
    <property type="entry name" value="PBP2_Lactococcal_OppA_like"/>
    <property type="match status" value="1"/>
</dbReference>
<sequence>MGKYSWSKLMFLTMLIMVLALAACGGGSSEETSEEEGSGDTGSEESTEEGSEEGSDDSASGDVYNYEDFNQTVSNDGEASGEGTLNVGLTSDTPFEGTLNFNLYQGNPDFEVISLFDEPLMSMDEDFQYTNDGAMTYEVNEDDNTVTFTMQEGVTWHDGEPVTIDDYVYSYEVIGHPEYPGIRGATDGFTLIEGYDEYKSGDAEEISGIEVEDEYTATFTYKELAPSLTAGGFWAYAMPEHHYEGVEIADMAEAPQTRENPLGMGPYKVDSITPGEAVVMSKYEDYWRGEPNLDGIELTVVSPSSIANALETGEVDVAINFPTDQYPDVEGMEGVEWLANIEGAYTYIGFKLGEWNEDEGRVDYKPEEMKMGDKELRRAMWHAMDNDAVGERFYNGLRWKATSLITPYHANWHDDSLEVPEYDPEQANQILDEAGYEDTDGDGFRETPDGEPLEINFASMSGGDTAEPLANYYIQSWKDIGLNVQLTNGRLIEFNTFYDMVENDDPEVDIYQGAWGVGSDVDPYGLYGPDVPFNYPRYATEESTQLMEEGNSPDAFDVEQRQEIYNEWQALMVEEMPVVPTLYRSYVVPVNERVANYSIELGYNEETLPYNWGVTETE</sequence>
<reference evidence="10" key="2">
    <citation type="submission" date="2020-04" db="EMBL/GenBank/DDBJ databases">
        <title>Genome analysis and biological profiling of marine Cellulosimicrobium funkei MOSEL-ME6.</title>
        <authorList>
            <person name="Tanveer F."/>
            <person name="Xie Y."/>
            <person name="Shinwari Z.K."/>
        </authorList>
    </citation>
    <scope>NUCLEOTIDE SEQUENCE [LARGE SCALE GENOMIC DNA]</scope>
    <source>
        <strain evidence="10">MOSEL-ME25</strain>
    </source>
</reference>
<feature type="signal peptide" evidence="5">
    <location>
        <begin position="1"/>
        <end position="22"/>
    </location>
</feature>
<dbReference type="Gene3D" id="3.40.190.10">
    <property type="entry name" value="Periplasmic binding protein-like II"/>
    <property type="match status" value="1"/>
</dbReference>
<feature type="region of interest" description="Disordered" evidence="4">
    <location>
        <begin position="27"/>
        <end position="64"/>
    </location>
</feature>
<dbReference type="GO" id="GO:0015833">
    <property type="term" value="P:peptide transport"/>
    <property type="evidence" value="ECO:0007669"/>
    <property type="project" value="TreeGrafter"/>
</dbReference>
<dbReference type="Proteomes" id="UP000527860">
    <property type="component" value="Unassembled WGS sequence"/>
</dbReference>
<evidence type="ECO:0000256" key="2">
    <source>
        <dbReference type="ARBA" id="ARBA00022448"/>
    </source>
</evidence>
<dbReference type="GO" id="GO:1904680">
    <property type="term" value="F:peptide transmembrane transporter activity"/>
    <property type="evidence" value="ECO:0007669"/>
    <property type="project" value="TreeGrafter"/>
</dbReference>
<comment type="caution">
    <text evidence="7">The sequence shown here is derived from an EMBL/GenBank/DDBJ whole genome shotgun (WGS) entry which is preliminary data.</text>
</comment>
<evidence type="ECO:0000313" key="10">
    <source>
        <dbReference type="Proteomes" id="UP000527860"/>
    </source>
</evidence>
<dbReference type="GO" id="GO:0043190">
    <property type="term" value="C:ATP-binding cassette (ABC) transporter complex"/>
    <property type="evidence" value="ECO:0007669"/>
    <property type="project" value="InterPro"/>
</dbReference>
<evidence type="ECO:0000256" key="4">
    <source>
        <dbReference type="SAM" id="MobiDB-lite"/>
    </source>
</evidence>
<keyword evidence="2" id="KW-0813">Transport</keyword>
<evidence type="ECO:0000256" key="5">
    <source>
        <dbReference type="SAM" id="SignalP"/>
    </source>
</evidence>
<reference evidence="7 9" key="1">
    <citation type="submission" date="2015-01" db="EMBL/GenBank/DDBJ databases">
        <title>Genome sequences of high lactate-tolerant strain Salinicoccus roseus W12 with industrial interest.</title>
        <authorList>
            <person name="Wang H."/>
            <person name="Yu B."/>
        </authorList>
    </citation>
    <scope>NUCLEOTIDE SEQUENCE [LARGE SCALE GENOMIC DNA]</scope>
    <source>
        <strain evidence="7 9">W12</strain>
    </source>
</reference>
<dbReference type="AlphaFoldDB" id="A0A0C2HPT1"/>
<evidence type="ECO:0000313" key="9">
    <source>
        <dbReference type="Proteomes" id="UP000031546"/>
    </source>
</evidence>
<dbReference type="STRING" id="45670.SN16_02270"/>
<feature type="domain" description="Solute-binding protein family 5" evidence="6">
    <location>
        <begin position="134"/>
        <end position="527"/>
    </location>
</feature>
<gene>
    <name evidence="8" type="ORF">F7P68_0003575</name>
    <name evidence="7" type="ORF">SN16_02270</name>
</gene>
<reference evidence="8 10" key="4">
    <citation type="submission" date="2022-12" db="EMBL/GenBank/DDBJ databases">
        <title>Genome analysis and biological profiling of marine Salinicoccus roseus MOSEL-ME25.</title>
        <authorList>
            <person name="Mirza F.T."/>
            <person name="Xie Y."/>
            <person name="Shinwari Z.K."/>
        </authorList>
    </citation>
    <scope>NUCLEOTIDE SEQUENCE [LARGE SCALE GENOMIC DNA]</scope>
    <source>
        <strain evidence="8 10">MOSEL-ME25</strain>
    </source>
</reference>
<comment type="similarity">
    <text evidence="1">Belongs to the bacterial solute-binding protein 5 family.</text>
</comment>
<evidence type="ECO:0000256" key="1">
    <source>
        <dbReference type="ARBA" id="ARBA00005695"/>
    </source>
</evidence>